<evidence type="ECO:0000313" key="2">
    <source>
        <dbReference type="Proteomes" id="UP000625283"/>
    </source>
</evidence>
<proteinExistence type="predicted"/>
<name>A0ABS1R0K6_9SPHI</name>
<reference evidence="1 2" key="1">
    <citation type="submission" date="2021-01" db="EMBL/GenBank/DDBJ databases">
        <title>C459-1 draft genome sequence.</title>
        <authorList>
            <person name="Zhang X.-F."/>
        </authorList>
    </citation>
    <scope>NUCLEOTIDE SEQUENCE [LARGE SCALE GENOMIC DNA]</scope>
    <source>
        <strain evidence="2">C459-1</strain>
    </source>
</reference>
<dbReference type="EMBL" id="JAERTY010000002">
    <property type="protein sequence ID" value="MBL1408203.1"/>
    <property type="molecule type" value="Genomic_DNA"/>
</dbReference>
<organism evidence="1 2">
    <name type="scientific">Sphingobacterium faecale</name>
    <dbReference type="NCBI Taxonomy" id="2803775"/>
    <lineage>
        <taxon>Bacteria</taxon>
        <taxon>Pseudomonadati</taxon>
        <taxon>Bacteroidota</taxon>
        <taxon>Sphingobacteriia</taxon>
        <taxon>Sphingobacteriales</taxon>
        <taxon>Sphingobacteriaceae</taxon>
        <taxon>Sphingobacterium</taxon>
    </lineage>
</organism>
<accession>A0ABS1R0K6</accession>
<protein>
    <submittedName>
        <fullName evidence="1">Uncharacterized protein</fullName>
    </submittedName>
</protein>
<keyword evidence="2" id="KW-1185">Reference proteome</keyword>
<sequence length="278" mass="32887">MKQKHNTLDMLYTYVSTNFKDIQDKILEDWASEVIENGNHSFEKGLLGLGWLIAFLVENDYIKGDADEILEDIDDTLYKLTIGEVLNPKTEIEQLLCYVTYYQQRLQYKSKAHFYRRFSHFECMKLLLKKLNNFLLETREKTSVSLIRDQINIVLKYSFLVKTCVNEKLVEEAFYPAVEALLNFFRQQEELKGAEEDLAKLYLCVQQYDNPYWIDSIEAICTNAEDYPLKHNEIIPFCWTNICICFPNRILSLDKQVSLSKAERYTLYLYLTNIKQVH</sequence>
<comment type="caution">
    <text evidence="1">The sequence shown here is derived from an EMBL/GenBank/DDBJ whole genome shotgun (WGS) entry which is preliminary data.</text>
</comment>
<evidence type="ECO:0000313" key="1">
    <source>
        <dbReference type="EMBL" id="MBL1408203.1"/>
    </source>
</evidence>
<dbReference type="RefSeq" id="WP_202101970.1">
    <property type="nucleotide sequence ID" value="NZ_JAERTY010000002.1"/>
</dbReference>
<dbReference type="Proteomes" id="UP000625283">
    <property type="component" value="Unassembled WGS sequence"/>
</dbReference>
<gene>
    <name evidence="1" type="ORF">JKG61_05510</name>
</gene>